<accession>A0ABV0JE86</accession>
<gene>
    <name evidence="2" type="ORF">NC998_23450</name>
</gene>
<keyword evidence="1" id="KW-0472">Membrane</keyword>
<evidence type="ECO:0000256" key="1">
    <source>
        <dbReference type="SAM" id="Phobius"/>
    </source>
</evidence>
<organism evidence="2 3">
    <name type="scientific">Trichocoleus desertorum GB2-A4</name>
    <dbReference type="NCBI Taxonomy" id="2933944"/>
    <lineage>
        <taxon>Bacteria</taxon>
        <taxon>Bacillati</taxon>
        <taxon>Cyanobacteriota</taxon>
        <taxon>Cyanophyceae</taxon>
        <taxon>Leptolyngbyales</taxon>
        <taxon>Trichocoleusaceae</taxon>
        <taxon>Trichocoleus</taxon>
    </lineage>
</organism>
<protein>
    <submittedName>
        <fullName evidence="2">Uncharacterized protein</fullName>
    </submittedName>
</protein>
<keyword evidence="3" id="KW-1185">Reference proteome</keyword>
<dbReference type="RefSeq" id="WP_348252539.1">
    <property type="nucleotide sequence ID" value="NZ_JAMPKM010000019.1"/>
</dbReference>
<feature type="transmembrane region" description="Helical" evidence="1">
    <location>
        <begin position="23"/>
        <end position="40"/>
    </location>
</feature>
<evidence type="ECO:0000313" key="2">
    <source>
        <dbReference type="EMBL" id="MEP0820065.1"/>
    </source>
</evidence>
<dbReference type="EMBL" id="JAMPKM010000019">
    <property type="protein sequence ID" value="MEP0820065.1"/>
    <property type="molecule type" value="Genomic_DNA"/>
</dbReference>
<sequence length="90" mass="9608">MLISLAALTGGICGWIFQGNRSVILGGAIPWFGLLAWLLYNEYFVPYQGGGASMWPIAQLFAGSIVAMVGVLAAVAVREVKARLRGNNRP</sequence>
<proteinExistence type="predicted"/>
<evidence type="ECO:0000313" key="3">
    <source>
        <dbReference type="Proteomes" id="UP001464891"/>
    </source>
</evidence>
<comment type="caution">
    <text evidence="2">The sequence shown here is derived from an EMBL/GenBank/DDBJ whole genome shotgun (WGS) entry which is preliminary data.</text>
</comment>
<keyword evidence="1" id="KW-0812">Transmembrane</keyword>
<reference evidence="2 3" key="1">
    <citation type="submission" date="2022-04" db="EMBL/GenBank/DDBJ databases">
        <title>Positive selection, recombination, and allopatry shape intraspecific diversity of widespread and dominant cyanobacteria.</title>
        <authorList>
            <person name="Wei J."/>
            <person name="Shu W."/>
            <person name="Hu C."/>
        </authorList>
    </citation>
    <scope>NUCLEOTIDE SEQUENCE [LARGE SCALE GENOMIC DNA]</scope>
    <source>
        <strain evidence="2 3">GB2-A4</strain>
    </source>
</reference>
<keyword evidence="1" id="KW-1133">Transmembrane helix</keyword>
<name>A0ABV0JE86_9CYAN</name>
<dbReference type="Proteomes" id="UP001464891">
    <property type="component" value="Unassembled WGS sequence"/>
</dbReference>
<feature type="transmembrane region" description="Helical" evidence="1">
    <location>
        <begin position="52"/>
        <end position="77"/>
    </location>
</feature>